<feature type="chain" id="PRO_5046204823" evidence="1">
    <location>
        <begin position="37"/>
        <end position="225"/>
    </location>
</feature>
<dbReference type="PANTHER" id="PTHR43235:SF1">
    <property type="entry name" value="GLUTAMINE AMIDOTRANSFERASE PB2B2.05-RELATED"/>
    <property type="match status" value="1"/>
</dbReference>
<dbReference type="PROSITE" id="PS51273">
    <property type="entry name" value="GATASE_TYPE_1"/>
    <property type="match status" value="1"/>
</dbReference>
<dbReference type="InterPro" id="IPR011697">
    <property type="entry name" value="Peptidase_C26"/>
</dbReference>
<dbReference type="Gene3D" id="3.40.50.880">
    <property type="match status" value="1"/>
</dbReference>
<keyword evidence="1" id="KW-0732">Signal</keyword>
<dbReference type="SUPFAM" id="SSF52317">
    <property type="entry name" value="Class I glutamine amidotransferase-like"/>
    <property type="match status" value="1"/>
</dbReference>
<gene>
    <name evidence="2" type="ORF">ACFSYJ_29625</name>
</gene>
<dbReference type="PANTHER" id="PTHR43235">
    <property type="entry name" value="GLUTAMINE AMIDOTRANSFERASE PB2B2.05-RELATED"/>
    <property type="match status" value="1"/>
</dbReference>
<dbReference type="Proteomes" id="UP001597419">
    <property type="component" value="Unassembled WGS sequence"/>
</dbReference>
<dbReference type="EMBL" id="JBHUKU010000020">
    <property type="protein sequence ID" value="MFD2462804.1"/>
    <property type="molecule type" value="Genomic_DNA"/>
</dbReference>
<accession>A0ABW5GPU7</accession>
<dbReference type="GO" id="GO:0016787">
    <property type="term" value="F:hydrolase activity"/>
    <property type="evidence" value="ECO:0007669"/>
    <property type="project" value="UniProtKB-KW"/>
</dbReference>
<dbReference type="InterPro" id="IPR044668">
    <property type="entry name" value="PuuD-like"/>
</dbReference>
<dbReference type="RefSeq" id="WP_345393273.1">
    <property type="nucleotide sequence ID" value="NZ_BAABHG010000005.1"/>
</dbReference>
<organism evidence="2 3">
    <name type="scientific">Amycolatopsis samaneae</name>
    <dbReference type="NCBI Taxonomy" id="664691"/>
    <lineage>
        <taxon>Bacteria</taxon>
        <taxon>Bacillati</taxon>
        <taxon>Actinomycetota</taxon>
        <taxon>Actinomycetes</taxon>
        <taxon>Pseudonocardiales</taxon>
        <taxon>Pseudonocardiaceae</taxon>
        <taxon>Amycolatopsis</taxon>
    </lineage>
</organism>
<proteinExistence type="predicted"/>
<name>A0ABW5GPU7_9PSEU</name>
<reference evidence="3" key="1">
    <citation type="journal article" date="2019" name="Int. J. Syst. Evol. Microbiol.">
        <title>The Global Catalogue of Microorganisms (GCM) 10K type strain sequencing project: providing services to taxonomists for standard genome sequencing and annotation.</title>
        <authorList>
            <consortium name="The Broad Institute Genomics Platform"/>
            <consortium name="The Broad Institute Genome Sequencing Center for Infectious Disease"/>
            <person name="Wu L."/>
            <person name="Ma J."/>
        </authorList>
    </citation>
    <scope>NUCLEOTIDE SEQUENCE [LARGE SCALE GENOMIC DNA]</scope>
    <source>
        <strain evidence="3">CGMCC 4.7643</strain>
    </source>
</reference>
<sequence>MSRPLIVVPARFAASTSALRYSAVVTARALSAAVLAAGGEPLTVHPEGDVTRLSFADGVLLPGGGDLAPVRYGQPTSSAEVYDVDTAQDEFDLALARWTLDTGRPLLAICRGLQVVNVALGGSLEQHMPEAHRHVVHGVRVEPGSRTAGLVGEKVEASCFHHQRLDRLGTGLRAVAWAEDGTVEAAELPGADFLGVQWHPEDTAAADPAQQALFDALVTAARGVS</sequence>
<dbReference type="InterPro" id="IPR029062">
    <property type="entry name" value="Class_I_gatase-like"/>
</dbReference>
<evidence type="ECO:0000313" key="2">
    <source>
        <dbReference type="EMBL" id="MFD2462804.1"/>
    </source>
</evidence>
<evidence type="ECO:0000313" key="3">
    <source>
        <dbReference type="Proteomes" id="UP001597419"/>
    </source>
</evidence>
<dbReference type="Pfam" id="PF07722">
    <property type="entry name" value="Peptidase_C26"/>
    <property type="match status" value="1"/>
</dbReference>
<evidence type="ECO:0000256" key="1">
    <source>
        <dbReference type="SAM" id="SignalP"/>
    </source>
</evidence>
<feature type="signal peptide" evidence="1">
    <location>
        <begin position="1"/>
        <end position="36"/>
    </location>
</feature>
<keyword evidence="2" id="KW-0378">Hydrolase</keyword>
<protein>
    <submittedName>
        <fullName evidence="2">Gamma-glutamyl-gamma-aminobutyrate hydrolase family protein</fullName>
    </submittedName>
</protein>
<comment type="caution">
    <text evidence="2">The sequence shown here is derived from an EMBL/GenBank/DDBJ whole genome shotgun (WGS) entry which is preliminary data.</text>
</comment>
<dbReference type="CDD" id="cd01745">
    <property type="entry name" value="GATase1_2"/>
    <property type="match status" value="1"/>
</dbReference>
<keyword evidence="3" id="KW-1185">Reference proteome</keyword>